<dbReference type="Proteomes" id="UP001157186">
    <property type="component" value="Unassembled WGS sequence"/>
</dbReference>
<evidence type="ECO:0008006" key="4">
    <source>
        <dbReference type="Google" id="ProtNLM"/>
    </source>
</evidence>
<gene>
    <name evidence="2" type="ORF">tinsulaeT_24870</name>
</gene>
<organism evidence="2 3">
    <name type="scientific">Thalassotalea insulae</name>
    <dbReference type="NCBI Taxonomy" id="2056778"/>
    <lineage>
        <taxon>Bacteria</taxon>
        <taxon>Pseudomonadati</taxon>
        <taxon>Pseudomonadota</taxon>
        <taxon>Gammaproteobacteria</taxon>
        <taxon>Alteromonadales</taxon>
        <taxon>Colwelliaceae</taxon>
        <taxon>Thalassotalea</taxon>
    </lineage>
</organism>
<comment type="caution">
    <text evidence="2">The sequence shown here is derived from an EMBL/GenBank/DDBJ whole genome shotgun (WGS) entry which is preliminary data.</text>
</comment>
<evidence type="ECO:0000313" key="3">
    <source>
        <dbReference type="Proteomes" id="UP001157186"/>
    </source>
</evidence>
<dbReference type="EMBL" id="BSST01000001">
    <property type="protein sequence ID" value="GLX79147.1"/>
    <property type="molecule type" value="Genomic_DNA"/>
</dbReference>
<name>A0ABQ6GUX3_9GAMM</name>
<keyword evidence="1" id="KW-1133">Transmembrane helix</keyword>
<proteinExistence type="predicted"/>
<evidence type="ECO:0000313" key="2">
    <source>
        <dbReference type="EMBL" id="GLX79147.1"/>
    </source>
</evidence>
<reference evidence="2 3" key="1">
    <citation type="submission" date="2023-03" db="EMBL/GenBank/DDBJ databases">
        <title>Draft genome sequence of Thalassotalea insulae KCTC 62186T.</title>
        <authorList>
            <person name="Sawabe T."/>
        </authorList>
    </citation>
    <scope>NUCLEOTIDE SEQUENCE [LARGE SCALE GENOMIC DNA]</scope>
    <source>
        <strain evidence="2 3">KCTC 62186</strain>
    </source>
</reference>
<accession>A0ABQ6GUX3</accession>
<evidence type="ECO:0000256" key="1">
    <source>
        <dbReference type="SAM" id="Phobius"/>
    </source>
</evidence>
<dbReference type="RefSeq" id="WP_284245048.1">
    <property type="nucleotide sequence ID" value="NZ_BSST01000001.1"/>
</dbReference>
<sequence>MLKTNGWQIQYLAPFTIVSKAGFILLMLLFTITTTSAKQSQFSKVLAGENYLFNYQWLDINQQQQTLSFSIPQKALFERYREFASYQPKLANEYISNALRKRLKKEPITGVQLLFKKEDEQLRIDINSKDPQLVKQAYQRIAKLKQSLTNDYLTKVYYQEFTTPNQIPAIKPDHARIALESVADFKTLKPVILEKFSVKNIRNVTNYILSFVQSIPYSPLASRMTSSGAGFNPPLKLLWENQGDCDSKVTLTASLLRTLMPRIKMALVFIDNHALIGINITPRGDEYTIEHQGLTYVLAEPTGPGLLTLGEIAPKSAQAIYSGYYTLEPFHNQFQESDDEAEEIPDF</sequence>
<keyword evidence="3" id="KW-1185">Reference proteome</keyword>
<protein>
    <recommendedName>
        <fullName evidence="4">Transglutaminase domain-containing protein</fullName>
    </recommendedName>
</protein>
<keyword evidence="1" id="KW-0812">Transmembrane</keyword>
<keyword evidence="1" id="KW-0472">Membrane</keyword>
<feature type="transmembrane region" description="Helical" evidence="1">
    <location>
        <begin position="12"/>
        <end position="32"/>
    </location>
</feature>